<evidence type="ECO:0000256" key="1">
    <source>
        <dbReference type="SAM" id="Phobius"/>
    </source>
</evidence>
<accession>A0ABN4C112</accession>
<evidence type="ECO:0000313" key="2">
    <source>
        <dbReference type="EMBL" id="AHF11312.1"/>
    </source>
</evidence>
<proteinExistence type="predicted"/>
<organism evidence="2 3">
    <name type="scientific">Dehalobacter restrictus (strain DSM 9455 / PER-K23)</name>
    <dbReference type="NCBI Taxonomy" id="871738"/>
    <lineage>
        <taxon>Bacteria</taxon>
        <taxon>Bacillati</taxon>
        <taxon>Bacillota</taxon>
        <taxon>Clostridia</taxon>
        <taxon>Eubacteriales</taxon>
        <taxon>Desulfitobacteriaceae</taxon>
        <taxon>Dehalobacter</taxon>
    </lineage>
</organism>
<keyword evidence="1" id="KW-1133">Transmembrane helix</keyword>
<keyword evidence="3" id="KW-1185">Reference proteome</keyword>
<gene>
    <name evidence="2" type="ORF">DEHRE_05415</name>
</gene>
<protein>
    <submittedName>
        <fullName evidence="2">Uncharacterized protein</fullName>
    </submittedName>
</protein>
<keyword evidence="1" id="KW-0812">Transmembrane</keyword>
<reference evidence="2 3" key="1">
    <citation type="journal article" date="2013" name="Stand. Genomic Sci.">
        <title>Complete genome sequence of Dehalobacter restrictus PER-K23(T.).</title>
        <authorList>
            <person name="Kruse T."/>
            <person name="Maillard J."/>
            <person name="Goodwin L."/>
            <person name="Woyke T."/>
            <person name="Teshima H."/>
            <person name="Bruce D."/>
            <person name="Detter C."/>
            <person name="Tapia R."/>
            <person name="Han C."/>
            <person name="Huntemann M."/>
            <person name="Wei C.L."/>
            <person name="Han J."/>
            <person name="Chen A."/>
            <person name="Kyrpides N."/>
            <person name="Szeto E."/>
            <person name="Markowitz V."/>
            <person name="Ivanova N."/>
            <person name="Pagani I."/>
            <person name="Pati A."/>
            <person name="Pitluck S."/>
            <person name="Nolan M."/>
            <person name="Holliger C."/>
            <person name="Smidt H."/>
        </authorList>
    </citation>
    <scope>NUCLEOTIDE SEQUENCE [LARGE SCALE GENOMIC DNA]</scope>
    <source>
        <strain evidence="3">DSM 9455</strain>
    </source>
</reference>
<keyword evidence="1" id="KW-0472">Membrane</keyword>
<dbReference type="EMBL" id="CP007033">
    <property type="protein sequence ID" value="AHF11312.1"/>
    <property type="molecule type" value="Genomic_DNA"/>
</dbReference>
<evidence type="ECO:0000313" key="3">
    <source>
        <dbReference type="Proteomes" id="UP000018934"/>
    </source>
</evidence>
<dbReference type="Proteomes" id="UP000018934">
    <property type="component" value="Chromosome"/>
</dbReference>
<sequence length="75" mass="9039">MIRNSFPNKIQTVYIIFLCSKEMDYAFYPARQRKRLSAHSYHSYIFCIFFLCFIFFIVLSSSVILPHKKICHFFA</sequence>
<feature type="transmembrane region" description="Helical" evidence="1">
    <location>
        <begin position="41"/>
        <end position="65"/>
    </location>
</feature>
<name>A0ABN4C112_DEHRP</name>